<dbReference type="Proteomes" id="UP000249495">
    <property type="component" value="Chromosome 1"/>
</dbReference>
<gene>
    <name evidence="2" type="ORF">NCTC12278_01441</name>
</gene>
<dbReference type="EMBL" id="LS483343">
    <property type="protein sequence ID" value="SQF40862.1"/>
    <property type="molecule type" value="Genomic_DNA"/>
</dbReference>
<feature type="transmembrane region" description="Helical" evidence="1">
    <location>
        <begin position="66"/>
        <end position="86"/>
    </location>
</feature>
<evidence type="ECO:0000313" key="2">
    <source>
        <dbReference type="EMBL" id="SQF40862.1"/>
    </source>
</evidence>
<feature type="transmembrane region" description="Helical" evidence="1">
    <location>
        <begin position="33"/>
        <end position="54"/>
    </location>
</feature>
<keyword evidence="1" id="KW-0472">Membrane</keyword>
<organism evidence="2 3">
    <name type="scientific">Streptococcus ferus</name>
    <dbReference type="NCBI Taxonomy" id="1345"/>
    <lineage>
        <taxon>Bacteria</taxon>
        <taxon>Bacillati</taxon>
        <taxon>Bacillota</taxon>
        <taxon>Bacilli</taxon>
        <taxon>Lactobacillales</taxon>
        <taxon>Streptococcaceae</taxon>
        <taxon>Streptococcus</taxon>
    </lineage>
</organism>
<feature type="transmembrane region" description="Helical" evidence="1">
    <location>
        <begin position="106"/>
        <end position="129"/>
    </location>
</feature>
<accession>A0A2X3Y230</accession>
<evidence type="ECO:0000256" key="1">
    <source>
        <dbReference type="SAM" id="Phobius"/>
    </source>
</evidence>
<dbReference type="RefSeq" id="WP_145980035.1">
    <property type="nucleotide sequence ID" value="NZ_LS483343.1"/>
</dbReference>
<dbReference type="AlphaFoldDB" id="A0A2X3Y230"/>
<sequence>MQTKSSLLHWLIMVALGILGGLIIWPFDPLRVGTGLSFLVSMPIFAYVYGVICRHQEDRQKALKQYSEFLLVGNLIVLALHASVGLPLPSRSAGFWIDPIWTYDGGEILVCLSIYAVTTLLYGLFYLYVRRRQA</sequence>
<keyword evidence="1" id="KW-0812">Transmembrane</keyword>
<evidence type="ECO:0000313" key="3">
    <source>
        <dbReference type="Proteomes" id="UP000249495"/>
    </source>
</evidence>
<protein>
    <submittedName>
        <fullName evidence="2">Uncharacterized protein</fullName>
    </submittedName>
</protein>
<dbReference type="KEGG" id="sfer:NCTC12278_01441"/>
<reference evidence="2 3" key="1">
    <citation type="submission" date="2018-06" db="EMBL/GenBank/DDBJ databases">
        <authorList>
            <consortium name="Pathogen Informatics"/>
            <person name="Doyle S."/>
        </authorList>
    </citation>
    <scope>NUCLEOTIDE SEQUENCE [LARGE SCALE GENOMIC DNA]</scope>
    <source>
        <strain evidence="2 3">NCTC12278</strain>
    </source>
</reference>
<keyword evidence="1" id="KW-1133">Transmembrane helix</keyword>
<dbReference type="STRING" id="1123303.GCA_000372425_00958"/>
<keyword evidence="3" id="KW-1185">Reference proteome</keyword>
<proteinExistence type="predicted"/>
<feature type="transmembrane region" description="Helical" evidence="1">
    <location>
        <begin position="7"/>
        <end position="27"/>
    </location>
</feature>
<name>A0A2X3Y230_9STRE</name>